<dbReference type="Pfam" id="PF02016">
    <property type="entry name" value="Peptidase_S66"/>
    <property type="match status" value="1"/>
</dbReference>
<dbReference type="GO" id="GO:0016787">
    <property type="term" value="F:hydrolase activity"/>
    <property type="evidence" value="ECO:0007669"/>
    <property type="project" value="UniProtKB-KW"/>
</dbReference>
<dbReference type="SUPFAM" id="SSF141986">
    <property type="entry name" value="LD-carboxypeptidase A C-terminal domain-like"/>
    <property type="match status" value="1"/>
</dbReference>
<dbReference type="InterPro" id="IPR027478">
    <property type="entry name" value="LdcA_N"/>
</dbReference>
<dbReference type="InterPro" id="IPR040921">
    <property type="entry name" value="Peptidase_S66C"/>
</dbReference>
<evidence type="ECO:0000259" key="5">
    <source>
        <dbReference type="Pfam" id="PF17676"/>
    </source>
</evidence>
<dbReference type="InterPro" id="IPR027461">
    <property type="entry name" value="Carboxypeptidase_A_C_sf"/>
</dbReference>
<dbReference type="Gene3D" id="3.40.50.10740">
    <property type="entry name" value="Class I glutamine amidotransferase-like"/>
    <property type="match status" value="1"/>
</dbReference>
<protein>
    <submittedName>
        <fullName evidence="6">Peptidase S66</fullName>
    </submittedName>
</protein>
<feature type="domain" description="LD-carboxypeptidase C-terminal" evidence="5">
    <location>
        <begin position="201"/>
        <end position="323"/>
    </location>
</feature>
<dbReference type="CDD" id="cd07062">
    <property type="entry name" value="Peptidase_S66_mccF_like"/>
    <property type="match status" value="1"/>
</dbReference>
<organism evidence="6 7">
    <name type="scientific">Rossellomorea aquimaris</name>
    <dbReference type="NCBI Taxonomy" id="189382"/>
    <lineage>
        <taxon>Bacteria</taxon>
        <taxon>Bacillati</taxon>
        <taxon>Bacillota</taxon>
        <taxon>Bacilli</taxon>
        <taxon>Bacillales</taxon>
        <taxon>Bacillaceae</taxon>
        <taxon>Rossellomorea</taxon>
    </lineage>
</organism>
<keyword evidence="7" id="KW-1185">Reference proteome</keyword>
<dbReference type="InterPro" id="IPR040449">
    <property type="entry name" value="Peptidase_S66_N"/>
</dbReference>
<comment type="similarity">
    <text evidence="1">Belongs to the peptidase S66 family.</text>
</comment>
<dbReference type="PANTHER" id="PTHR30237:SF5">
    <property type="entry name" value="CARBOXYPEPTIDASE VC_A0337-RELATED"/>
    <property type="match status" value="1"/>
</dbReference>
<dbReference type="Gene3D" id="3.50.30.60">
    <property type="entry name" value="LD-carboxypeptidase A C-terminal domain-like"/>
    <property type="match status" value="1"/>
</dbReference>
<evidence type="ECO:0000313" key="7">
    <source>
        <dbReference type="Proteomes" id="UP000182062"/>
    </source>
</evidence>
<comment type="caution">
    <text evidence="6">The sequence shown here is derived from an EMBL/GenBank/DDBJ whole genome shotgun (WGS) entry which is preliminary data.</text>
</comment>
<gene>
    <name evidence="6" type="ORF">BHE18_04725</name>
</gene>
<evidence type="ECO:0000259" key="4">
    <source>
        <dbReference type="Pfam" id="PF02016"/>
    </source>
</evidence>
<evidence type="ECO:0000313" key="6">
    <source>
        <dbReference type="EMBL" id="OIU71952.1"/>
    </source>
</evidence>
<name>A0A1J6WJD4_9BACI</name>
<feature type="active site" description="Nucleophile" evidence="3">
    <location>
        <position position="110"/>
    </location>
</feature>
<dbReference type="Proteomes" id="UP000182062">
    <property type="component" value="Unassembled WGS sequence"/>
</dbReference>
<reference evidence="6 7" key="1">
    <citation type="submission" date="2016-09" db="EMBL/GenBank/DDBJ databases">
        <title>Bacillus aquimaris SAMM genome sequence reveals colonization and biosurfactant production capacities.</title>
        <authorList>
            <person name="Waghmode S.R."/>
            <person name="Suryavanshi M.V."/>
        </authorList>
    </citation>
    <scope>NUCLEOTIDE SEQUENCE [LARGE SCALE GENOMIC DNA]</scope>
    <source>
        <strain evidence="6 7">SAMM</strain>
    </source>
</reference>
<proteinExistence type="inferred from homology"/>
<feature type="active site" description="Charge relay system" evidence="3">
    <location>
        <position position="241"/>
    </location>
</feature>
<dbReference type="AlphaFoldDB" id="A0A1J6WJD4"/>
<dbReference type="RefSeq" id="WP_071617617.1">
    <property type="nucleotide sequence ID" value="NZ_MINN01000074.1"/>
</dbReference>
<evidence type="ECO:0000256" key="3">
    <source>
        <dbReference type="PIRSR" id="PIRSR028757-1"/>
    </source>
</evidence>
<dbReference type="SUPFAM" id="SSF52317">
    <property type="entry name" value="Class I glutamine amidotransferase-like"/>
    <property type="match status" value="1"/>
</dbReference>
<dbReference type="InterPro" id="IPR003507">
    <property type="entry name" value="S66_fam"/>
</dbReference>
<accession>A0A1J6WJD4</accession>
<dbReference type="PIRSF" id="PIRSF028757">
    <property type="entry name" value="LD-carboxypeptidase"/>
    <property type="match status" value="1"/>
</dbReference>
<dbReference type="OrthoDB" id="9807329at2"/>
<dbReference type="EMBL" id="MINN01000074">
    <property type="protein sequence ID" value="OIU71952.1"/>
    <property type="molecule type" value="Genomic_DNA"/>
</dbReference>
<dbReference type="Pfam" id="PF17676">
    <property type="entry name" value="Peptidase_S66C"/>
    <property type="match status" value="1"/>
</dbReference>
<dbReference type="InterPro" id="IPR029062">
    <property type="entry name" value="Class_I_gatase-like"/>
</dbReference>
<sequence>MITYPYLNTRSKIGVTAPSSGVPSELHNLLRQSAARLEEKGYSLSFGETVWTQEKARSADAEKRAAEFMKMMDDESIEVIMPPWGGELLIEILDFLDFEKMKAKWVLGYSDTSALLLSITLKTGIATAHGTNFIDLRGEYWDETTAMWEKVLTTKREESVSQTSSLKYQEQWEHEKQSPCVFHLTHDTEWKTVSNKEEKLKGRLLGGCIDIIHHLAGTPYGDVKAFHETFADGESLVWYFENCDLNMTGLRRAFLHMKMAGWFKSCSGIMFGRSSSNTPVNGYGAEDVYEEISSELGIPIIYDIDCGHQPPQVTLINGAYAEVEVSGVKGVIKQYFK</sequence>
<evidence type="ECO:0000256" key="1">
    <source>
        <dbReference type="ARBA" id="ARBA00010233"/>
    </source>
</evidence>
<keyword evidence="2" id="KW-0378">Hydrolase</keyword>
<dbReference type="PANTHER" id="PTHR30237">
    <property type="entry name" value="MURAMOYLTETRAPEPTIDE CARBOXYPEPTIDASE"/>
    <property type="match status" value="1"/>
</dbReference>
<evidence type="ECO:0000256" key="2">
    <source>
        <dbReference type="ARBA" id="ARBA00022801"/>
    </source>
</evidence>
<feature type="active site" description="Charge relay system" evidence="3">
    <location>
        <position position="308"/>
    </location>
</feature>
<feature type="domain" description="LD-carboxypeptidase N-terminal" evidence="4">
    <location>
        <begin position="13"/>
        <end position="130"/>
    </location>
</feature>